<sequence length="100" mass="11551">MNFGTIFSHRSGGLCLILWTSLDFVLDRGWEGSVIVRASLCFYGRWVGERWFLRVCVCWVRFWIDRVGSGRQVFVGFWNSLCEDLGSISWKKSFGVVFVG</sequence>
<proteinExistence type="predicted"/>
<name>A0A8T0GNI0_CERPU</name>
<evidence type="ECO:0008006" key="4">
    <source>
        <dbReference type="Google" id="ProtNLM"/>
    </source>
</evidence>
<feature type="signal peptide" evidence="1">
    <location>
        <begin position="1"/>
        <end position="27"/>
    </location>
</feature>
<dbReference type="AlphaFoldDB" id="A0A8T0GNI0"/>
<evidence type="ECO:0000256" key="1">
    <source>
        <dbReference type="SAM" id="SignalP"/>
    </source>
</evidence>
<organism evidence="2 3">
    <name type="scientific">Ceratodon purpureus</name>
    <name type="common">Fire moss</name>
    <name type="synonym">Dicranum purpureum</name>
    <dbReference type="NCBI Taxonomy" id="3225"/>
    <lineage>
        <taxon>Eukaryota</taxon>
        <taxon>Viridiplantae</taxon>
        <taxon>Streptophyta</taxon>
        <taxon>Embryophyta</taxon>
        <taxon>Bryophyta</taxon>
        <taxon>Bryophytina</taxon>
        <taxon>Bryopsida</taxon>
        <taxon>Dicranidae</taxon>
        <taxon>Pseudoditrichales</taxon>
        <taxon>Ditrichaceae</taxon>
        <taxon>Ceratodon</taxon>
    </lineage>
</organism>
<feature type="chain" id="PRO_5035786734" description="Transmembrane protein" evidence="1">
    <location>
        <begin position="28"/>
        <end position="100"/>
    </location>
</feature>
<dbReference type="Proteomes" id="UP000822688">
    <property type="component" value="Chromosome 9"/>
</dbReference>
<accession>A0A8T0GNI0</accession>
<comment type="caution">
    <text evidence="2">The sequence shown here is derived from an EMBL/GenBank/DDBJ whole genome shotgun (WGS) entry which is preliminary data.</text>
</comment>
<gene>
    <name evidence="2" type="ORF">KC19_9G039500</name>
</gene>
<reference evidence="2" key="1">
    <citation type="submission" date="2020-06" db="EMBL/GenBank/DDBJ databases">
        <title>WGS assembly of Ceratodon purpureus strain R40.</title>
        <authorList>
            <person name="Carey S.B."/>
            <person name="Jenkins J."/>
            <person name="Shu S."/>
            <person name="Lovell J.T."/>
            <person name="Sreedasyam A."/>
            <person name="Maumus F."/>
            <person name="Tiley G.P."/>
            <person name="Fernandez-Pozo N."/>
            <person name="Barry K."/>
            <person name="Chen C."/>
            <person name="Wang M."/>
            <person name="Lipzen A."/>
            <person name="Daum C."/>
            <person name="Saski C.A."/>
            <person name="Payton A.C."/>
            <person name="Mcbreen J.C."/>
            <person name="Conrad R.E."/>
            <person name="Kollar L.M."/>
            <person name="Olsson S."/>
            <person name="Huttunen S."/>
            <person name="Landis J.B."/>
            <person name="Wickett N.J."/>
            <person name="Johnson M.G."/>
            <person name="Rensing S.A."/>
            <person name="Grimwood J."/>
            <person name="Schmutz J."/>
            <person name="Mcdaniel S.F."/>
        </authorList>
    </citation>
    <scope>NUCLEOTIDE SEQUENCE</scope>
    <source>
        <strain evidence="2">R40</strain>
    </source>
</reference>
<evidence type="ECO:0000313" key="2">
    <source>
        <dbReference type="EMBL" id="KAG0561126.1"/>
    </source>
</evidence>
<keyword evidence="3" id="KW-1185">Reference proteome</keyword>
<dbReference type="EMBL" id="CM026430">
    <property type="protein sequence ID" value="KAG0561126.1"/>
    <property type="molecule type" value="Genomic_DNA"/>
</dbReference>
<keyword evidence="1" id="KW-0732">Signal</keyword>
<protein>
    <recommendedName>
        <fullName evidence="4">Transmembrane protein</fullName>
    </recommendedName>
</protein>
<evidence type="ECO:0000313" key="3">
    <source>
        <dbReference type="Proteomes" id="UP000822688"/>
    </source>
</evidence>